<dbReference type="EMBL" id="BAAACZ010000017">
    <property type="protein sequence ID" value="GAA0465080.1"/>
    <property type="molecule type" value="Genomic_DNA"/>
</dbReference>
<keyword evidence="1" id="KW-0489">Methyltransferase</keyword>
<dbReference type="Pfam" id="PF06962">
    <property type="entry name" value="rRNA_methylase"/>
    <property type="match status" value="1"/>
</dbReference>
<dbReference type="Gene3D" id="3.40.50.150">
    <property type="entry name" value="Vaccinia Virus protein VP39"/>
    <property type="match status" value="1"/>
</dbReference>
<dbReference type="InterPro" id="IPR010719">
    <property type="entry name" value="MnmM_MeTrfase"/>
</dbReference>
<reference evidence="2" key="1">
    <citation type="journal article" date="2019" name="Int. J. Syst. Evol. Microbiol.">
        <title>The Global Catalogue of Microorganisms (GCM) 10K type strain sequencing project: providing services to taxonomists for standard genome sequencing and annotation.</title>
        <authorList>
            <consortium name="The Broad Institute Genomics Platform"/>
            <consortium name="The Broad Institute Genome Sequencing Center for Infectious Disease"/>
            <person name="Wu L."/>
            <person name="Ma J."/>
        </authorList>
    </citation>
    <scope>NUCLEOTIDE SEQUENCE [LARGE SCALE GENOMIC DNA]</scope>
    <source>
        <strain evidence="2">JCM 14193</strain>
    </source>
</reference>
<dbReference type="InterPro" id="IPR029063">
    <property type="entry name" value="SAM-dependent_MTases_sf"/>
</dbReference>
<dbReference type="PANTHER" id="PTHR35276:SF1">
    <property type="entry name" value="TRNA (MNM(5)S(2)U34)-METHYLTRANSFERASE, CHLOROPLASTIC"/>
    <property type="match status" value="1"/>
</dbReference>
<dbReference type="PANTHER" id="PTHR35276">
    <property type="entry name" value="S-ADENOSYL-L-METHIONINE-DEPENDENT METHYLTRANSFERASES SUPERFAMILY PROTEIN"/>
    <property type="match status" value="1"/>
</dbReference>
<accession>A0ABP3JVH5</accession>
<name>A0ABP3JVH5_9BACI</name>
<comment type="caution">
    <text evidence="1">The sequence shown here is derived from an EMBL/GenBank/DDBJ whole genome shotgun (WGS) entry which is preliminary data.</text>
</comment>
<dbReference type="GO" id="GO:0008168">
    <property type="term" value="F:methyltransferase activity"/>
    <property type="evidence" value="ECO:0007669"/>
    <property type="project" value="UniProtKB-KW"/>
</dbReference>
<dbReference type="RefSeq" id="WP_343783522.1">
    <property type="nucleotide sequence ID" value="NZ_BAAACZ010000017.1"/>
</dbReference>
<gene>
    <name evidence="1" type="ORF">GCM10008935_21100</name>
</gene>
<keyword evidence="1" id="KW-0808">Transferase</keyword>
<evidence type="ECO:0000313" key="2">
    <source>
        <dbReference type="Proteomes" id="UP001500740"/>
    </source>
</evidence>
<dbReference type="SUPFAM" id="SSF53335">
    <property type="entry name" value="S-adenosyl-L-methionine-dependent methyltransferases"/>
    <property type="match status" value="1"/>
</dbReference>
<protein>
    <submittedName>
        <fullName evidence="1">Class I SAM-dependent methyltransferase</fullName>
    </submittedName>
</protein>
<dbReference type="Proteomes" id="UP001500740">
    <property type="component" value="Unassembled WGS sequence"/>
</dbReference>
<dbReference type="GO" id="GO:0032259">
    <property type="term" value="P:methylation"/>
    <property type="evidence" value="ECO:0007669"/>
    <property type="project" value="UniProtKB-KW"/>
</dbReference>
<evidence type="ECO:0000313" key="1">
    <source>
        <dbReference type="EMBL" id="GAA0465080.1"/>
    </source>
</evidence>
<sequence length="187" mass="21119">MKQIIPYAHQLLYDSVKQSEVVVDATLGNGHDSLMLSELVGRDGHIFAFDVQKQALEQAQQLFNQHDVQHVTTILQGHEHAYEELNKRDIKNIGGVIFNLGFLPGSDQSITTTANTTIQAIEGLLKLLKKERLIVIVIYPGHETGQIEKDELLNYLKNKPAKEVDIVKYQMVNRSEKAPFVVAIYKK</sequence>
<organism evidence="1 2">
    <name type="scientific">Alkalibacillus silvisoli</name>
    <dbReference type="NCBI Taxonomy" id="392823"/>
    <lineage>
        <taxon>Bacteria</taxon>
        <taxon>Bacillati</taxon>
        <taxon>Bacillota</taxon>
        <taxon>Bacilli</taxon>
        <taxon>Bacillales</taxon>
        <taxon>Bacillaceae</taxon>
        <taxon>Alkalibacillus</taxon>
    </lineage>
</organism>
<proteinExistence type="predicted"/>
<keyword evidence="2" id="KW-1185">Reference proteome</keyword>